<sequence>MILRFLPIISAILGFAQAGGQIEFIVNSTRAVQLEVITCPVTVCDGRENQVEVFEVPKSSHIHFHTIPYDGVALEQFDLQLRFRDSTTKKGLLEYTRKVKADNEWRVVKGINDSTDFDMEFYIRNKCDETFYGHQCSRRCHESKKDHWECTRDGLRQCAKAKCKNDCNNHGVCAAPNKCVCSEGFVGNQCEMCIPRRGCAHGQCVPGIPGTCRCHPGFKGPLCDQDTCSFMKPCLNNGTCSVALRQSLGYQCKCSVDFTGTHCEKPISQMHCTNKDLCKNGGSCVEVDSKTVKCECVDGYFGKFCENGRDCNFLKCSEGSSCHMIGTNPICMHDEHEATGSNDEIEHNDNGDYGREAEKMWILVILAVAILSFIVLRRKPLFRWWNRGYRHRQGYSTQVRYATRRQLSPPAGFNFPNAFPPMLVLNNAESTVYDETPPPSYSSLDITQLTGNRAVDRSNGTEEMIENAENTEREIRGRAERAEEPERADEVDDAEEIVHALF</sequence>
<evidence type="ECO:0000256" key="4">
    <source>
        <dbReference type="ARBA" id="ARBA00022737"/>
    </source>
</evidence>
<evidence type="ECO:0000259" key="10">
    <source>
        <dbReference type="PROSITE" id="PS00022"/>
    </source>
</evidence>
<dbReference type="InterPro" id="IPR000742">
    <property type="entry name" value="EGF"/>
</dbReference>
<dbReference type="Pfam" id="PF00008">
    <property type="entry name" value="EGF"/>
    <property type="match status" value="2"/>
</dbReference>
<evidence type="ECO:0000313" key="13">
    <source>
        <dbReference type="Proteomes" id="UP000829354"/>
    </source>
</evidence>
<evidence type="ECO:0000256" key="7">
    <source>
        <dbReference type="SAM" id="MobiDB-lite"/>
    </source>
</evidence>
<dbReference type="AlphaFoldDB" id="A0AAE9FEW3"/>
<dbReference type="GO" id="GO:0007154">
    <property type="term" value="P:cell communication"/>
    <property type="evidence" value="ECO:0007669"/>
    <property type="project" value="InterPro"/>
</dbReference>
<keyword evidence="8" id="KW-0472">Membrane</keyword>
<gene>
    <name evidence="12" type="ORF">L5515_019514</name>
</gene>
<evidence type="ECO:0000259" key="11">
    <source>
        <dbReference type="PROSITE" id="PS01186"/>
    </source>
</evidence>
<keyword evidence="4" id="KW-0677">Repeat</keyword>
<evidence type="ECO:0000256" key="8">
    <source>
        <dbReference type="SAM" id="Phobius"/>
    </source>
</evidence>
<evidence type="ECO:0000256" key="2">
    <source>
        <dbReference type="ARBA" id="ARBA00022536"/>
    </source>
</evidence>
<evidence type="ECO:0000256" key="6">
    <source>
        <dbReference type="ARBA" id="ARBA00023157"/>
    </source>
</evidence>
<dbReference type="GO" id="GO:0016020">
    <property type="term" value="C:membrane"/>
    <property type="evidence" value="ECO:0007669"/>
    <property type="project" value="UniProtKB-SubCell"/>
</dbReference>
<dbReference type="Pfam" id="PF25337">
    <property type="entry name" value="C2_N_APX"/>
    <property type="match status" value="1"/>
</dbReference>
<dbReference type="GO" id="GO:0030154">
    <property type="term" value="P:cell differentiation"/>
    <property type="evidence" value="ECO:0007669"/>
    <property type="project" value="UniProtKB-KW"/>
</dbReference>
<accession>A0AAE9FEW3</accession>
<dbReference type="SMART" id="SM00051">
    <property type="entry name" value="DSL"/>
    <property type="match status" value="1"/>
</dbReference>
<dbReference type="Pfam" id="PF07974">
    <property type="entry name" value="EGF_2"/>
    <property type="match status" value="1"/>
</dbReference>
<feature type="domain" description="EGF-like" evidence="10">
    <location>
        <begin position="252"/>
        <end position="263"/>
    </location>
</feature>
<dbReference type="InterPro" id="IPR013111">
    <property type="entry name" value="EGF_extracell"/>
</dbReference>
<dbReference type="InterPro" id="IPR001774">
    <property type="entry name" value="DSL"/>
</dbReference>
<feature type="compositionally biased region" description="Basic and acidic residues" evidence="7">
    <location>
        <begin position="470"/>
        <end position="485"/>
    </location>
</feature>
<proteinExistence type="predicted"/>
<keyword evidence="5" id="KW-0221">Differentiation</keyword>
<feature type="signal peptide" evidence="9">
    <location>
        <begin position="1"/>
        <end position="18"/>
    </location>
</feature>
<protein>
    <recommendedName>
        <fullName evidence="10 11">EGF-like domain-containing protein</fullName>
    </recommendedName>
</protein>
<dbReference type="EMBL" id="CP092625">
    <property type="protein sequence ID" value="UMM44355.1"/>
    <property type="molecule type" value="Genomic_DNA"/>
</dbReference>
<dbReference type="CDD" id="cd00054">
    <property type="entry name" value="EGF_CA"/>
    <property type="match status" value="2"/>
</dbReference>
<dbReference type="InterPro" id="IPR051022">
    <property type="entry name" value="Notch_Cell-Fate_Det"/>
</dbReference>
<feature type="domain" description="EGF-like" evidence="10">
    <location>
        <begin position="179"/>
        <end position="190"/>
    </location>
</feature>
<keyword evidence="6" id="KW-1015">Disulfide bond</keyword>
<evidence type="ECO:0000256" key="9">
    <source>
        <dbReference type="SAM" id="SignalP"/>
    </source>
</evidence>
<name>A0AAE9FEW3_CAEBR</name>
<keyword evidence="13" id="KW-1185">Reference proteome</keyword>
<dbReference type="SMART" id="SM00181">
    <property type="entry name" value="EGF"/>
    <property type="match status" value="4"/>
</dbReference>
<feature type="chain" id="PRO_5041950556" description="EGF-like domain-containing protein" evidence="9">
    <location>
        <begin position="19"/>
        <end position="502"/>
    </location>
</feature>
<keyword evidence="8" id="KW-1133">Transmembrane helix</keyword>
<feature type="domain" description="EGF-like" evidence="10 11">
    <location>
        <begin position="294"/>
        <end position="305"/>
    </location>
</feature>
<dbReference type="PROSITE" id="PS01186">
    <property type="entry name" value="EGF_2"/>
    <property type="match status" value="1"/>
</dbReference>
<feature type="region of interest" description="Disordered" evidence="7">
    <location>
        <begin position="457"/>
        <end position="493"/>
    </location>
</feature>
<dbReference type="InterPro" id="IPR057536">
    <property type="entry name" value="C2_N_APX"/>
</dbReference>
<organism evidence="12 13">
    <name type="scientific">Caenorhabditis briggsae</name>
    <dbReference type="NCBI Taxonomy" id="6238"/>
    <lineage>
        <taxon>Eukaryota</taxon>
        <taxon>Metazoa</taxon>
        <taxon>Ecdysozoa</taxon>
        <taxon>Nematoda</taxon>
        <taxon>Chromadorea</taxon>
        <taxon>Rhabditida</taxon>
        <taxon>Rhabditina</taxon>
        <taxon>Rhabditomorpha</taxon>
        <taxon>Rhabditoidea</taxon>
        <taxon>Rhabditidae</taxon>
        <taxon>Peloderinae</taxon>
        <taxon>Caenorhabditis</taxon>
    </lineage>
</organism>
<reference evidence="12 13" key="1">
    <citation type="submission" date="2022-04" db="EMBL/GenBank/DDBJ databases">
        <title>Chromosome-level reference genomes for two strains of Caenorhabditis briggsae: an improved platform for comparative genomics.</title>
        <authorList>
            <person name="Stevens L."/>
            <person name="Andersen E."/>
        </authorList>
    </citation>
    <scope>NUCLEOTIDE SEQUENCE [LARGE SCALE GENOMIC DNA]</scope>
    <source>
        <strain evidence="12">VX34</strain>
        <tissue evidence="12">Whole-organism</tissue>
    </source>
</reference>
<dbReference type="Gene3D" id="2.10.25.10">
    <property type="entry name" value="Laminin"/>
    <property type="match status" value="3"/>
</dbReference>
<evidence type="ECO:0000256" key="5">
    <source>
        <dbReference type="ARBA" id="ARBA00022782"/>
    </source>
</evidence>
<keyword evidence="1" id="KW-0217">Developmental protein</keyword>
<keyword evidence="2" id="KW-0245">EGF-like domain</keyword>
<dbReference type="PANTHER" id="PTHR24049:SF22">
    <property type="entry name" value="DROSOPHILA CRUMBS HOMOLOG"/>
    <property type="match status" value="1"/>
</dbReference>
<dbReference type="PANTHER" id="PTHR24049">
    <property type="entry name" value="CRUMBS FAMILY MEMBER"/>
    <property type="match status" value="1"/>
</dbReference>
<dbReference type="SUPFAM" id="SSF57196">
    <property type="entry name" value="EGF/Laminin"/>
    <property type="match status" value="2"/>
</dbReference>
<evidence type="ECO:0000313" key="12">
    <source>
        <dbReference type="EMBL" id="UMM44355.1"/>
    </source>
</evidence>
<keyword evidence="3 9" id="KW-0732">Signal</keyword>
<feature type="transmembrane region" description="Helical" evidence="8">
    <location>
        <begin position="360"/>
        <end position="377"/>
    </location>
</feature>
<evidence type="ECO:0000256" key="3">
    <source>
        <dbReference type="ARBA" id="ARBA00022729"/>
    </source>
</evidence>
<evidence type="ECO:0000256" key="1">
    <source>
        <dbReference type="ARBA" id="ARBA00022473"/>
    </source>
</evidence>
<dbReference type="Proteomes" id="UP000829354">
    <property type="component" value="Chromosome X"/>
</dbReference>
<keyword evidence="8" id="KW-0812">Transmembrane</keyword>
<dbReference type="FunFam" id="2.10.25.10:FF:000699">
    <property type="entry name" value="Uncharacterized protein, isoform C"/>
    <property type="match status" value="1"/>
</dbReference>
<dbReference type="PROSITE" id="PS00022">
    <property type="entry name" value="EGF_1"/>
    <property type="match status" value="3"/>
</dbReference>